<dbReference type="InterPro" id="IPR053169">
    <property type="entry name" value="MUG_Protein"/>
</dbReference>
<dbReference type="PANTHER" id="PTHR47791:SF3">
    <property type="entry name" value="MEIOTICALLY UP-REGULATED GENE 191 PROTEIN"/>
    <property type="match status" value="1"/>
</dbReference>
<gene>
    <name evidence="2" type="ORF">HMPREF0650_0768</name>
</gene>
<feature type="signal peptide" evidence="1">
    <location>
        <begin position="1"/>
        <end position="21"/>
    </location>
</feature>
<dbReference type="PROSITE" id="PS51257">
    <property type="entry name" value="PROKAR_LIPOPROTEIN"/>
    <property type="match status" value="1"/>
</dbReference>
<dbReference type="eggNOG" id="COG4833">
    <property type="taxonomic scope" value="Bacteria"/>
</dbReference>
<name>D1W5A3_9BACT</name>
<feature type="chain" id="PRO_5003027521" evidence="1">
    <location>
        <begin position="22"/>
        <end position="388"/>
    </location>
</feature>
<dbReference type="InterPro" id="IPR005198">
    <property type="entry name" value="Glyco_hydro_76"/>
</dbReference>
<evidence type="ECO:0000256" key="1">
    <source>
        <dbReference type="SAM" id="SignalP"/>
    </source>
</evidence>
<keyword evidence="1" id="KW-0732">Signal</keyword>
<dbReference type="EMBL" id="ADEG01000045">
    <property type="protein sequence ID" value="EFA92304.1"/>
    <property type="molecule type" value="Genomic_DNA"/>
</dbReference>
<sequence length="388" mass="44535">MKKTFLYLFLFVLGASTWQSCSDIEDEYTYGRDQYTIDWNAAADSATSSLIKHFWDQKAHYFVYHADRFELGHDNNYWPQAHAMDAVIDAYLRTKDAKYSLLFDQWFEGIKAANFSNPGRNYLNDFYDDSEWIALTMLRLYEATKDTKYLDATKELWTWIKGGWNELGEGGIAWERKKNQHSKNACSNGPAAILAARLYQATKDENDLNWAKKIYEWEKQTLFNQATGAVYDNLNTKTGELNTMTLSYNQGTFVGAAYELYKLTGDDIYLNDARKAAYYCISNASMIDIGNNILRNEGEGDGGLFKGVFMRYFTQLVLEPNLNAAYAKKFTTFLDNNAEVLWRKGVNKKVMLFGPNWALAPIGTTQLTSQTSGATLMEMRAYYEKNKK</sequence>
<dbReference type="Gene3D" id="1.50.10.20">
    <property type="match status" value="1"/>
</dbReference>
<dbReference type="SUPFAM" id="SSF48208">
    <property type="entry name" value="Six-hairpin glycosidases"/>
    <property type="match status" value="1"/>
</dbReference>
<dbReference type="RefSeq" id="WP_004348871.1">
    <property type="nucleotide sequence ID" value="NZ_ADEG01000045.1"/>
</dbReference>
<reference evidence="2 3" key="1">
    <citation type="submission" date="2009-12" db="EMBL/GenBank/DDBJ databases">
        <title>Genome Sequence of Prevotella buccalis ATCC 35310.</title>
        <authorList>
            <person name="Durkin A.S."/>
            <person name="Madupu R."/>
            <person name="Torralba M."/>
            <person name="Methe B."/>
            <person name="Sutton G."/>
            <person name="Strausberg R.L."/>
            <person name="Nelson K.E."/>
        </authorList>
    </citation>
    <scope>NUCLEOTIDE SEQUENCE [LARGE SCALE GENOMIC DNA]</scope>
    <source>
        <strain evidence="2 3">ATCC 35310</strain>
    </source>
</reference>
<dbReference type="STRING" id="679190.HMPREF0650_0768"/>
<accession>D1W5A3</accession>
<organism evidence="2 3">
    <name type="scientific">Hoylesella buccalis ATCC 35310</name>
    <dbReference type="NCBI Taxonomy" id="679190"/>
    <lineage>
        <taxon>Bacteria</taxon>
        <taxon>Pseudomonadati</taxon>
        <taxon>Bacteroidota</taxon>
        <taxon>Bacteroidia</taxon>
        <taxon>Bacteroidales</taxon>
        <taxon>Prevotellaceae</taxon>
        <taxon>Hoylesella</taxon>
    </lineage>
</organism>
<dbReference type="GO" id="GO:0016787">
    <property type="term" value="F:hydrolase activity"/>
    <property type="evidence" value="ECO:0007669"/>
    <property type="project" value="UniProtKB-KW"/>
</dbReference>
<dbReference type="PANTHER" id="PTHR47791">
    <property type="entry name" value="MEIOTICALLY UP-REGULATED GENE 191 PROTEIN"/>
    <property type="match status" value="1"/>
</dbReference>
<protein>
    <submittedName>
        <fullName evidence="2">Glycosyl hydrolase family 76</fullName>
    </submittedName>
</protein>
<dbReference type="PIRSF" id="PIRSF021505">
    <property type="entry name" value="O_gly_hdrol"/>
    <property type="match status" value="1"/>
</dbReference>
<evidence type="ECO:0000313" key="3">
    <source>
        <dbReference type="Proteomes" id="UP000005283"/>
    </source>
</evidence>
<dbReference type="Proteomes" id="UP000005283">
    <property type="component" value="Unassembled WGS sequence"/>
</dbReference>
<evidence type="ECO:0000313" key="2">
    <source>
        <dbReference type="EMBL" id="EFA92304.1"/>
    </source>
</evidence>
<dbReference type="Pfam" id="PF03663">
    <property type="entry name" value="Glyco_hydro_76"/>
    <property type="match status" value="1"/>
</dbReference>
<dbReference type="InterPro" id="IPR008928">
    <property type="entry name" value="6-hairpin_glycosidase_sf"/>
</dbReference>
<keyword evidence="2" id="KW-0378">Hydrolase</keyword>
<dbReference type="AlphaFoldDB" id="D1W5A3"/>
<dbReference type="GO" id="GO:0005975">
    <property type="term" value="P:carbohydrate metabolic process"/>
    <property type="evidence" value="ECO:0007669"/>
    <property type="project" value="InterPro"/>
</dbReference>
<dbReference type="InterPro" id="IPR014512">
    <property type="entry name" value="O_gly_hydro"/>
</dbReference>
<comment type="caution">
    <text evidence="2">The sequence shown here is derived from an EMBL/GenBank/DDBJ whole genome shotgun (WGS) entry which is preliminary data.</text>
</comment>
<proteinExistence type="predicted"/>
<keyword evidence="3" id="KW-1185">Reference proteome</keyword>